<gene>
    <name evidence="2" type="ORF">SVA_0519</name>
</gene>
<feature type="coiled-coil region" evidence="1">
    <location>
        <begin position="52"/>
        <end position="79"/>
    </location>
</feature>
<organism evidence="2 3">
    <name type="scientific">Sulfurifustis variabilis</name>
    <dbReference type="NCBI Taxonomy" id="1675686"/>
    <lineage>
        <taxon>Bacteria</taxon>
        <taxon>Pseudomonadati</taxon>
        <taxon>Pseudomonadota</taxon>
        <taxon>Gammaproteobacteria</taxon>
        <taxon>Acidiferrobacterales</taxon>
        <taxon>Acidiferrobacteraceae</taxon>
        <taxon>Sulfurifustis</taxon>
    </lineage>
</organism>
<evidence type="ECO:0000313" key="2">
    <source>
        <dbReference type="EMBL" id="BAU47100.1"/>
    </source>
</evidence>
<dbReference type="InterPro" id="IPR007435">
    <property type="entry name" value="DUF484"/>
</dbReference>
<dbReference type="AlphaFoldDB" id="A0A1B4V0W6"/>
<name>A0A1B4V0W6_9GAMM</name>
<sequence>MTQNVTSDEQQSELSWEEAVRRYLEEHPDFFQRHPETLARLHLRHETDGRTISLIERQVRVLREENASLARQLQELVAIARENDVLAARLHRFALAMADSASLDDVFDNAHEMLRREFKLDAVAIVCRGEAPPAFARPEFVGDDPRLRAALERHGGAKPECGAGFDESLMRYLFGERAAEVRSAALVALGTNPTVGLLALGAHDPHRFHAAMGTVYLAKIGDIIMHSIARFLPAR</sequence>
<protein>
    <submittedName>
        <fullName evidence="2">3'-5'-bisphosphate nucleotidase</fullName>
    </submittedName>
</protein>
<dbReference type="Proteomes" id="UP000218899">
    <property type="component" value="Chromosome"/>
</dbReference>
<dbReference type="RefSeq" id="WP_096458355.1">
    <property type="nucleotide sequence ID" value="NZ_AP014936.1"/>
</dbReference>
<evidence type="ECO:0000256" key="1">
    <source>
        <dbReference type="SAM" id="Coils"/>
    </source>
</evidence>
<keyword evidence="3" id="KW-1185">Reference proteome</keyword>
<accession>A0A1B4V0W6</accession>
<dbReference type="PANTHER" id="PTHR38765">
    <property type="entry name" value="DUF484 DOMAIN-CONTAINING PROTEIN"/>
    <property type="match status" value="1"/>
</dbReference>
<dbReference type="PANTHER" id="PTHR38765:SF1">
    <property type="entry name" value="DUF484 DOMAIN-CONTAINING PROTEIN"/>
    <property type="match status" value="1"/>
</dbReference>
<dbReference type="KEGG" id="sva:SVA_0519"/>
<dbReference type="EMBL" id="AP014936">
    <property type="protein sequence ID" value="BAU47100.1"/>
    <property type="molecule type" value="Genomic_DNA"/>
</dbReference>
<proteinExistence type="predicted"/>
<dbReference type="Gene3D" id="3.30.450.40">
    <property type="match status" value="1"/>
</dbReference>
<dbReference type="OrthoDB" id="8525200at2"/>
<keyword evidence="1" id="KW-0175">Coiled coil</keyword>
<evidence type="ECO:0000313" key="3">
    <source>
        <dbReference type="Proteomes" id="UP000218899"/>
    </source>
</evidence>
<reference evidence="2 3" key="1">
    <citation type="submission" date="2015-08" db="EMBL/GenBank/DDBJ databases">
        <title>Complete genome sequence of Sulfurifustis variabilis.</title>
        <authorList>
            <person name="Miura A."/>
            <person name="Kojima H."/>
            <person name="Fukui M."/>
        </authorList>
    </citation>
    <scope>NUCLEOTIDE SEQUENCE [LARGE SCALE GENOMIC DNA]</scope>
    <source>
        <strain evidence="3">skN76</strain>
    </source>
</reference>
<dbReference type="InterPro" id="IPR029016">
    <property type="entry name" value="GAF-like_dom_sf"/>
</dbReference>
<dbReference type="Pfam" id="PF04340">
    <property type="entry name" value="DUF484"/>
    <property type="match status" value="1"/>
</dbReference>